<name>A0A9X3WNZ7_9BACI</name>
<evidence type="ECO:0000313" key="3">
    <source>
        <dbReference type="Proteomes" id="UP001145050"/>
    </source>
</evidence>
<dbReference type="RefSeq" id="WP_272434945.1">
    <property type="nucleotide sequence ID" value="NZ_JAMQKB010000001.1"/>
</dbReference>
<feature type="domain" description="BsaWI restriction endonuclease type 2" evidence="1">
    <location>
        <begin position="177"/>
        <end position="275"/>
    </location>
</feature>
<gene>
    <name evidence="2" type="ORF">NC797_01970</name>
</gene>
<evidence type="ECO:0000259" key="1">
    <source>
        <dbReference type="Pfam" id="PF18643"/>
    </source>
</evidence>
<comment type="caution">
    <text evidence="2">The sequence shown here is derived from an EMBL/GenBank/DDBJ whole genome shotgun (WGS) entry which is preliminary data.</text>
</comment>
<dbReference type="AlphaFoldDB" id="A0A9X3WNZ7"/>
<evidence type="ECO:0000313" key="2">
    <source>
        <dbReference type="EMBL" id="MDC3423272.1"/>
    </source>
</evidence>
<organism evidence="2 3">
    <name type="scientific">Terrihalobacillus insolitus</name>
    <dbReference type="NCBI Taxonomy" id="2950438"/>
    <lineage>
        <taxon>Bacteria</taxon>
        <taxon>Bacillati</taxon>
        <taxon>Bacillota</taxon>
        <taxon>Bacilli</taxon>
        <taxon>Bacillales</taxon>
        <taxon>Bacillaceae</taxon>
        <taxon>Terrihalobacillus</taxon>
    </lineage>
</organism>
<reference evidence="2" key="1">
    <citation type="submission" date="2022-06" db="EMBL/GenBank/DDBJ databases">
        <title>Aquibacillus sp. a new bacterium isolated from soil saline samples.</title>
        <authorList>
            <person name="Galisteo C."/>
            <person name="De La Haba R."/>
            <person name="Sanchez-Porro C."/>
            <person name="Ventosa A."/>
        </authorList>
    </citation>
    <scope>NUCLEOTIDE SEQUENCE</scope>
    <source>
        <strain evidence="2">3ASR75-11</strain>
    </source>
</reference>
<accession>A0A9X3WNZ7</accession>
<protein>
    <submittedName>
        <fullName evidence="2">BsaWI family type II restriction enzyme</fullName>
    </submittedName>
</protein>
<sequence length="307" mass="35715">MSIKACISNLIDFKNVLLENYSIYNRTNGSRTQYYLDLLTSSEILRIAPDLSNCEQKNKSYLNSYFHACLIAVFLEKEGDSLWNWEKYAREIAPVLKIHGFYGQYLPKFTESDILEYFILHTVNNTFGLYNIKALTTNSDSNPTKFYDDYLNEIVPEITTNKILEKVQVTMKIRGQAEKKVWGDNDILIVAYPDFVLDAEAICIISCKTSLRERVYQSIFWATHSRVEGIARHTFATLDKGDSGRNSEIGYRGTDNAARKTRDVLESTMDRVYVFRGAEEVNRSYVIKDFEYLKKDLERWREDYFGL</sequence>
<dbReference type="Proteomes" id="UP001145050">
    <property type="component" value="Unassembled WGS sequence"/>
</dbReference>
<dbReference type="EMBL" id="JAMQKB010000001">
    <property type="protein sequence ID" value="MDC3423272.1"/>
    <property type="molecule type" value="Genomic_DNA"/>
</dbReference>
<dbReference type="InterPro" id="IPR041551">
    <property type="entry name" value="RE_BsaWI"/>
</dbReference>
<dbReference type="Pfam" id="PF18643">
    <property type="entry name" value="RE_BsaWI"/>
    <property type="match status" value="1"/>
</dbReference>
<proteinExistence type="predicted"/>
<keyword evidence="3" id="KW-1185">Reference proteome</keyword>